<evidence type="ECO:0000256" key="6">
    <source>
        <dbReference type="ARBA" id="ARBA00023010"/>
    </source>
</evidence>
<keyword evidence="9" id="KW-0732">Signal</keyword>
<dbReference type="PANTHER" id="PTHR35512">
    <property type="entry name" value="OS11G0550900 PROTEIN"/>
    <property type="match status" value="1"/>
</dbReference>
<dbReference type="AlphaFoldDB" id="A0A7J7L422"/>
<evidence type="ECO:0000256" key="3">
    <source>
        <dbReference type="ARBA" id="ARBA00022692"/>
    </source>
</evidence>
<sequence length="662" mass="73647">MLGLSYGEIFILLGATAALIGPKDLPIIARTAGRLVGKAIGNVQKFRGELDSVMQHSQAAQVNKDVQELMEQMAAIRRQMQRTGIISSMNPTTLSRRLIDNPDLRAPTNNNAEPQKLGEEHRTAENVSKEFSLTTSVAANLQSQAAAFERLAKFPSLISGIDVVKSLNGANVITVLPISAEDTKFLSNRTEFDSSLGSLESSGVSGVGVESFIASLKDSVEGSGIDEGFEICIVNEILKYLIHTVSRIRQIQFLPSLISHSEEDLLHMIGASTRLPPVQRLVKIKIIAEQLHFKVSILLLHHGKIVEDMTWYRKHIACFKRLVGAPEVVFLHWEWMSRQFLVFAELLETSSATGSSTVSLTSSIWDRGSLFVMDDLPLWKFEDRVEGFPAKDSALAFLGQKVIQVDEPEPQVDLVNWPCSSRKEFHYPRFSDLQGSRYSFWRVENKFIGRERGWPDGRDEAQNDPDNISKVQEAFGLVSVPYVDIGKSWSCKLEIKWHRPKPAMLFVSLGQEGIKPTKYARSGELSDDGDTSKKRYSFDPEFTPESQNTIDEGDDVQAELIGDGAVDDGFTKVVMRNAGKDYSDQTLSRPTKKTVAPQKISAMSHSLLVWNARGLGNKKTVSYLKHLLKLNDASLLPILKPFIDVVQLSSIAMKLGFAYFDS</sequence>
<evidence type="ECO:0000256" key="8">
    <source>
        <dbReference type="SAM" id="MobiDB-lite"/>
    </source>
</evidence>
<evidence type="ECO:0000256" key="7">
    <source>
        <dbReference type="ARBA" id="ARBA00023136"/>
    </source>
</evidence>
<comment type="subcellular location">
    <subcellularLocation>
        <location evidence="1">Membrane</location>
        <topology evidence="1">Single-pass membrane protein</topology>
    </subcellularLocation>
</comment>
<evidence type="ECO:0000256" key="9">
    <source>
        <dbReference type="SAM" id="SignalP"/>
    </source>
</evidence>
<dbReference type="OrthoDB" id="45251at2759"/>
<feature type="region of interest" description="Disordered" evidence="8">
    <location>
        <begin position="518"/>
        <end position="550"/>
    </location>
</feature>
<keyword evidence="2" id="KW-0813">Transport</keyword>
<keyword evidence="3" id="KW-0812">Transmembrane</keyword>
<dbReference type="Proteomes" id="UP000541444">
    <property type="component" value="Unassembled WGS sequence"/>
</dbReference>
<evidence type="ECO:0000259" key="10">
    <source>
        <dbReference type="Pfam" id="PF11817"/>
    </source>
</evidence>
<dbReference type="PANTHER" id="PTHR35512:SF1">
    <property type="entry name" value="OS11G0550900 PROTEIN"/>
    <property type="match status" value="1"/>
</dbReference>
<dbReference type="Pfam" id="PF11817">
    <property type="entry name" value="Foie-gras_1"/>
    <property type="match status" value="1"/>
</dbReference>
<organism evidence="11 12">
    <name type="scientific">Kingdonia uniflora</name>
    <dbReference type="NCBI Taxonomy" id="39325"/>
    <lineage>
        <taxon>Eukaryota</taxon>
        <taxon>Viridiplantae</taxon>
        <taxon>Streptophyta</taxon>
        <taxon>Embryophyta</taxon>
        <taxon>Tracheophyta</taxon>
        <taxon>Spermatophyta</taxon>
        <taxon>Magnoliopsida</taxon>
        <taxon>Ranunculales</taxon>
        <taxon>Circaeasteraceae</taxon>
        <taxon>Kingdonia</taxon>
    </lineage>
</organism>
<feature type="chain" id="PRO_5029509790" description="Trafficking protein particle complex subunit 11 domain-containing protein" evidence="9">
    <location>
        <begin position="19"/>
        <end position="662"/>
    </location>
</feature>
<protein>
    <recommendedName>
        <fullName evidence="10">Trafficking protein particle complex subunit 11 domain-containing protein</fullName>
    </recommendedName>
</protein>
<evidence type="ECO:0000313" key="12">
    <source>
        <dbReference type="Proteomes" id="UP000541444"/>
    </source>
</evidence>
<keyword evidence="7" id="KW-0472">Membrane</keyword>
<dbReference type="Pfam" id="PF02416">
    <property type="entry name" value="TatA_B_E"/>
    <property type="match status" value="1"/>
</dbReference>
<feature type="signal peptide" evidence="9">
    <location>
        <begin position="1"/>
        <end position="18"/>
    </location>
</feature>
<evidence type="ECO:0000256" key="4">
    <source>
        <dbReference type="ARBA" id="ARBA00022927"/>
    </source>
</evidence>
<comment type="caution">
    <text evidence="11">The sequence shown here is derived from an EMBL/GenBank/DDBJ whole genome shotgun (WGS) entry which is preliminary data.</text>
</comment>
<keyword evidence="5" id="KW-1133">Transmembrane helix</keyword>
<dbReference type="InterPro" id="IPR003369">
    <property type="entry name" value="TatA/B/E"/>
</dbReference>
<feature type="region of interest" description="Disordered" evidence="8">
    <location>
        <begin position="100"/>
        <end position="120"/>
    </location>
</feature>
<evidence type="ECO:0000256" key="2">
    <source>
        <dbReference type="ARBA" id="ARBA00022448"/>
    </source>
</evidence>
<dbReference type="EMBL" id="JACGCM010002659">
    <property type="protein sequence ID" value="KAF6137370.1"/>
    <property type="molecule type" value="Genomic_DNA"/>
</dbReference>
<evidence type="ECO:0000256" key="1">
    <source>
        <dbReference type="ARBA" id="ARBA00004167"/>
    </source>
</evidence>
<accession>A0A7J7L422</accession>
<evidence type="ECO:0000256" key="5">
    <source>
        <dbReference type="ARBA" id="ARBA00022989"/>
    </source>
</evidence>
<feature type="domain" description="Trafficking protein particle complex subunit 11" evidence="10">
    <location>
        <begin position="280"/>
        <end position="361"/>
    </location>
</feature>
<keyword evidence="4" id="KW-0653">Protein transport</keyword>
<dbReference type="InterPro" id="IPR021773">
    <property type="entry name" value="TPC11"/>
</dbReference>
<keyword evidence="6" id="KW-0811">Translocation</keyword>
<reference evidence="11 12" key="1">
    <citation type="journal article" date="2020" name="IScience">
        <title>Genome Sequencing of the Endangered Kingdonia uniflora (Circaeasteraceae, Ranunculales) Reveals Potential Mechanisms of Evolutionary Specialization.</title>
        <authorList>
            <person name="Sun Y."/>
            <person name="Deng T."/>
            <person name="Zhang A."/>
            <person name="Moore M.J."/>
            <person name="Landis J.B."/>
            <person name="Lin N."/>
            <person name="Zhang H."/>
            <person name="Zhang X."/>
            <person name="Huang J."/>
            <person name="Zhang X."/>
            <person name="Sun H."/>
            <person name="Wang H."/>
        </authorList>
    </citation>
    <scope>NUCLEOTIDE SEQUENCE [LARGE SCALE GENOMIC DNA]</scope>
    <source>
        <strain evidence="11">TB1705</strain>
        <tissue evidence="11">Leaf</tissue>
    </source>
</reference>
<evidence type="ECO:0000313" key="11">
    <source>
        <dbReference type="EMBL" id="KAF6137370.1"/>
    </source>
</evidence>
<keyword evidence="12" id="KW-1185">Reference proteome</keyword>
<gene>
    <name evidence="11" type="ORF">GIB67_036407</name>
</gene>
<name>A0A7J7L422_9MAGN</name>
<proteinExistence type="predicted"/>